<evidence type="ECO:0000313" key="2">
    <source>
        <dbReference type="Proteomes" id="UP000198853"/>
    </source>
</evidence>
<reference evidence="1 2" key="1">
    <citation type="submission" date="2016-10" db="EMBL/GenBank/DDBJ databases">
        <authorList>
            <person name="de Groot N.N."/>
        </authorList>
    </citation>
    <scope>NUCLEOTIDE SEQUENCE [LARGE SCALE GENOMIC DNA]</scope>
    <source>
        <strain evidence="1 2">DSM 21771</strain>
    </source>
</reference>
<keyword evidence="2" id="KW-1185">Reference proteome</keyword>
<dbReference type="EMBL" id="FNEN01000003">
    <property type="protein sequence ID" value="SDI60119.1"/>
    <property type="molecule type" value="Genomic_DNA"/>
</dbReference>
<name>A0A1G8LWQ7_9BACI</name>
<sequence>MKYTNIIEDTTNAVYPPTSTEPRTCHDCGEVLSEVPYAYFTQCQKCMRDNHE</sequence>
<evidence type="ECO:0000313" key="1">
    <source>
        <dbReference type="EMBL" id="SDI60119.1"/>
    </source>
</evidence>
<accession>A0A1G8LWQ7</accession>
<dbReference type="OrthoDB" id="1122256at2"/>
<protein>
    <submittedName>
        <fullName evidence="1">YhfH-like protein</fullName>
    </submittedName>
</protein>
<organism evidence="1 2">
    <name type="scientific">Natribacillus halophilus</name>
    <dbReference type="NCBI Taxonomy" id="549003"/>
    <lineage>
        <taxon>Bacteria</taxon>
        <taxon>Bacillati</taxon>
        <taxon>Bacillota</taxon>
        <taxon>Bacilli</taxon>
        <taxon>Bacillales</taxon>
        <taxon>Bacillaceae</taxon>
        <taxon>Natribacillus</taxon>
    </lineage>
</organism>
<proteinExistence type="predicted"/>
<dbReference type="AlphaFoldDB" id="A0A1G8LWQ7"/>
<dbReference type="InterPro" id="IPR025432">
    <property type="entry name" value="YhfH-like"/>
</dbReference>
<dbReference type="Proteomes" id="UP000198853">
    <property type="component" value="Unassembled WGS sequence"/>
</dbReference>
<dbReference type="Pfam" id="PF14149">
    <property type="entry name" value="YhfH"/>
    <property type="match status" value="1"/>
</dbReference>
<gene>
    <name evidence="1" type="ORF">SAMN04488123_103319</name>
</gene>
<dbReference type="RefSeq" id="WP_143018872.1">
    <property type="nucleotide sequence ID" value="NZ_FNEN01000003.1"/>
</dbReference>